<protein>
    <recommendedName>
        <fullName evidence="3">Sialidase domain-containing protein</fullName>
    </recommendedName>
</protein>
<keyword evidence="2" id="KW-1185">Reference proteome</keyword>
<organism evidence="1 2">
    <name type="scientific">Caulifigura coniformis</name>
    <dbReference type="NCBI Taxonomy" id="2527983"/>
    <lineage>
        <taxon>Bacteria</taxon>
        <taxon>Pseudomonadati</taxon>
        <taxon>Planctomycetota</taxon>
        <taxon>Planctomycetia</taxon>
        <taxon>Planctomycetales</taxon>
        <taxon>Planctomycetaceae</taxon>
        <taxon>Caulifigura</taxon>
    </lineage>
</organism>
<evidence type="ECO:0008006" key="3">
    <source>
        <dbReference type="Google" id="ProtNLM"/>
    </source>
</evidence>
<sequence length="404" mass="44465">MCTITLAVGGNFDQDCLAQSQSSLTASRDSLPLPAPQRLLDWTGSPGGCFSVAADRLRNELHLIVGDRSTLFHSRSADGGDTWSPLKELVRGESPDAAVDQRGNLHVVYKSPDHDGRIEHRSLGDGQLSEATDISASEGDRPATFLAPRIALDGGDNVHVVYWSILRGGDKRDGFRMGYAHRKDGNPAFDPVELWRDQRQVGFSKYGDLFVDEQGNIHIFQVTNSNMSHGIERRIRKPTGEWIAHDRWESKLMADWSLSTAVGRDGVVHVAMQRIVDQKPRVLYLNNRDERDELAMVFDGGPDTTETYTDLLLEDDGAVWLATGHREGPGRGSSSPLNVAKLYRADAETGVWSTGAALSPAGAVNLTSRAAGHPRLARCGGKTRVVYLESDDGQRWTLWQRVLK</sequence>
<reference evidence="1 2" key="1">
    <citation type="submission" date="2019-02" db="EMBL/GenBank/DDBJ databases">
        <title>Deep-cultivation of Planctomycetes and their phenomic and genomic characterization uncovers novel biology.</title>
        <authorList>
            <person name="Wiegand S."/>
            <person name="Jogler M."/>
            <person name="Boedeker C."/>
            <person name="Pinto D."/>
            <person name="Vollmers J."/>
            <person name="Rivas-Marin E."/>
            <person name="Kohn T."/>
            <person name="Peeters S.H."/>
            <person name="Heuer A."/>
            <person name="Rast P."/>
            <person name="Oberbeckmann S."/>
            <person name="Bunk B."/>
            <person name="Jeske O."/>
            <person name="Meyerdierks A."/>
            <person name="Storesund J.E."/>
            <person name="Kallscheuer N."/>
            <person name="Luecker S."/>
            <person name="Lage O.M."/>
            <person name="Pohl T."/>
            <person name="Merkel B.J."/>
            <person name="Hornburger P."/>
            <person name="Mueller R.-W."/>
            <person name="Bruemmer F."/>
            <person name="Labrenz M."/>
            <person name="Spormann A.M."/>
            <person name="Op den Camp H."/>
            <person name="Overmann J."/>
            <person name="Amann R."/>
            <person name="Jetten M.S.M."/>
            <person name="Mascher T."/>
            <person name="Medema M.H."/>
            <person name="Devos D.P."/>
            <person name="Kaster A.-K."/>
            <person name="Ovreas L."/>
            <person name="Rohde M."/>
            <person name="Galperin M.Y."/>
            <person name="Jogler C."/>
        </authorList>
    </citation>
    <scope>NUCLEOTIDE SEQUENCE [LARGE SCALE GENOMIC DNA]</scope>
    <source>
        <strain evidence="1 2">Pan44</strain>
    </source>
</reference>
<accession>A0A517SIF2</accession>
<dbReference type="SUPFAM" id="SSF89372">
    <property type="entry name" value="Fucose-specific lectin"/>
    <property type="match status" value="1"/>
</dbReference>
<dbReference type="AlphaFoldDB" id="A0A517SIF2"/>
<dbReference type="KEGG" id="ccos:Pan44_39470"/>
<evidence type="ECO:0000313" key="1">
    <source>
        <dbReference type="EMBL" id="QDT55899.1"/>
    </source>
</evidence>
<proteinExistence type="predicted"/>
<name>A0A517SIF2_9PLAN</name>
<dbReference type="Proteomes" id="UP000315700">
    <property type="component" value="Chromosome"/>
</dbReference>
<evidence type="ECO:0000313" key="2">
    <source>
        <dbReference type="Proteomes" id="UP000315700"/>
    </source>
</evidence>
<dbReference type="InParanoid" id="A0A517SIF2"/>
<dbReference type="EMBL" id="CP036271">
    <property type="protein sequence ID" value="QDT55899.1"/>
    <property type="molecule type" value="Genomic_DNA"/>
</dbReference>
<gene>
    <name evidence="1" type="ORF">Pan44_39470</name>
</gene>